<sequence length="218" mass="23455">MAAPRAPVPSMALLLLLATLLQPLGCSGCFAQPWLQCWGAATLQHLQAAPCISRGGPSPSVPRFTCRSQRDGSAVASSTNHRSPRCGASFGHPLRLFHLDFSISVGAGTASTWVMGQKYRLSHSESLVKGQGQKLQETCPIGAPLEENIQQVKLHMPRDALVSANLRIKPALQYGVPVIHQNSSEQDHMVLFRGGELSLEKEKAIAAKLQKGNSYQPA</sequence>
<dbReference type="EMBL" id="KB515696">
    <property type="protein sequence ID" value="EMP39772.1"/>
    <property type="molecule type" value="Genomic_DNA"/>
</dbReference>
<evidence type="ECO:0000313" key="2">
    <source>
        <dbReference type="EMBL" id="EMP39772.1"/>
    </source>
</evidence>
<dbReference type="AlphaFoldDB" id="M7CFV4"/>
<reference evidence="3" key="1">
    <citation type="journal article" date="2013" name="Nat. Genet.">
        <title>The draft genomes of soft-shell turtle and green sea turtle yield insights into the development and evolution of the turtle-specific body plan.</title>
        <authorList>
            <person name="Wang Z."/>
            <person name="Pascual-Anaya J."/>
            <person name="Zadissa A."/>
            <person name="Li W."/>
            <person name="Niimura Y."/>
            <person name="Huang Z."/>
            <person name="Li C."/>
            <person name="White S."/>
            <person name="Xiong Z."/>
            <person name="Fang D."/>
            <person name="Wang B."/>
            <person name="Ming Y."/>
            <person name="Chen Y."/>
            <person name="Zheng Y."/>
            <person name="Kuraku S."/>
            <person name="Pignatelli M."/>
            <person name="Herrero J."/>
            <person name="Beal K."/>
            <person name="Nozawa M."/>
            <person name="Li Q."/>
            <person name="Wang J."/>
            <person name="Zhang H."/>
            <person name="Yu L."/>
            <person name="Shigenobu S."/>
            <person name="Wang J."/>
            <person name="Liu J."/>
            <person name="Flicek P."/>
            <person name="Searle S."/>
            <person name="Wang J."/>
            <person name="Kuratani S."/>
            <person name="Yin Y."/>
            <person name="Aken B."/>
            <person name="Zhang G."/>
            <person name="Irie N."/>
        </authorList>
    </citation>
    <scope>NUCLEOTIDE SEQUENCE [LARGE SCALE GENOMIC DNA]</scope>
</reference>
<feature type="signal peptide" evidence="1">
    <location>
        <begin position="1"/>
        <end position="31"/>
    </location>
</feature>
<name>M7CFV4_CHEMY</name>
<organism evidence="2 3">
    <name type="scientific">Chelonia mydas</name>
    <name type="common">Green sea-turtle</name>
    <name type="synonym">Chelonia agassizi</name>
    <dbReference type="NCBI Taxonomy" id="8469"/>
    <lineage>
        <taxon>Eukaryota</taxon>
        <taxon>Metazoa</taxon>
        <taxon>Chordata</taxon>
        <taxon>Craniata</taxon>
        <taxon>Vertebrata</taxon>
        <taxon>Euteleostomi</taxon>
        <taxon>Archelosauria</taxon>
        <taxon>Testudinata</taxon>
        <taxon>Testudines</taxon>
        <taxon>Cryptodira</taxon>
        <taxon>Durocryptodira</taxon>
        <taxon>Americhelydia</taxon>
        <taxon>Chelonioidea</taxon>
        <taxon>Cheloniidae</taxon>
        <taxon>Chelonia</taxon>
    </lineage>
</organism>
<gene>
    <name evidence="2" type="ORF">UY3_02963</name>
</gene>
<keyword evidence="1" id="KW-0732">Signal</keyword>
<evidence type="ECO:0000313" key="3">
    <source>
        <dbReference type="Proteomes" id="UP000031443"/>
    </source>
</evidence>
<protein>
    <submittedName>
        <fullName evidence="2">Uncharacterized protein</fullName>
    </submittedName>
</protein>
<feature type="chain" id="PRO_5004080617" evidence="1">
    <location>
        <begin position="32"/>
        <end position="218"/>
    </location>
</feature>
<keyword evidence="3" id="KW-1185">Reference proteome</keyword>
<accession>M7CFV4</accession>
<evidence type="ECO:0000256" key="1">
    <source>
        <dbReference type="SAM" id="SignalP"/>
    </source>
</evidence>
<proteinExistence type="predicted"/>
<dbReference type="Proteomes" id="UP000031443">
    <property type="component" value="Unassembled WGS sequence"/>
</dbReference>